<name>A0A1H9MZS4_9HYPH</name>
<dbReference type="Pfam" id="PF01068">
    <property type="entry name" value="DNA_ligase_A_M"/>
    <property type="match status" value="1"/>
</dbReference>
<dbReference type="GO" id="GO:0006310">
    <property type="term" value="P:DNA recombination"/>
    <property type="evidence" value="ECO:0007669"/>
    <property type="project" value="InterPro"/>
</dbReference>
<keyword evidence="3" id="KW-0235">DNA replication</keyword>
<keyword evidence="9" id="KW-1185">Reference proteome</keyword>
<protein>
    <submittedName>
        <fullName evidence="8">DNA ligase-1</fullName>
    </submittedName>
</protein>
<evidence type="ECO:0000256" key="4">
    <source>
        <dbReference type="ARBA" id="ARBA00022763"/>
    </source>
</evidence>
<organism evidence="8 9">
    <name type="scientific">Faunimonas pinastri</name>
    <dbReference type="NCBI Taxonomy" id="1855383"/>
    <lineage>
        <taxon>Bacteria</taxon>
        <taxon>Pseudomonadati</taxon>
        <taxon>Pseudomonadota</taxon>
        <taxon>Alphaproteobacteria</taxon>
        <taxon>Hyphomicrobiales</taxon>
        <taxon>Afifellaceae</taxon>
        <taxon>Faunimonas</taxon>
    </lineage>
</organism>
<proteinExistence type="predicted"/>
<dbReference type="InterPro" id="IPR012340">
    <property type="entry name" value="NA-bd_OB-fold"/>
</dbReference>
<dbReference type="InterPro" id="IPR029319">
    <property type="entry name" value="DNA_ligase_OB"/>
</dbReference>
<keyword evidence="5" id="KW-0234">DNA repair</keyword>
<evidence type="ECO:0000256" key="1">
    <source>
        <dbReference type="ARBA" id="ARBA00001968"/>
    </source>
</evidence>
<keyword evidence="2 8" id="KW-0436">Ligase</keyword>
<dbReference type="OrthoDB" id="9802472at2"/>
<keyword evidence="4" id="KW-0227">DNA damage</keyword>
<evidence type="ECO:0000313" key="9">
    <source>
        <dbReference type="Proteomes" id="UP000199647"/>
    </source>
</evidence>
<comment type="cofactor">
    <cofactor evidence="1">
        <name>a divalent metal cation</name>
        <dbReference type="ChEBI" id="CHEBI:60240"/>
    </cofactor>
</comment>
<feature type="domain" description="ATP-dependent DNA ligase family profile" evidence="7">
    <location>
        <begin position="248"/>
        <end position="378"/>
    </location>
</feature>
<dbReference type="GO" id="GO:0006281">
    <property type="term" value="P:DNA repair"/>
    <property type="evidence" value="ECO:0007669"/>
    <property type="project" value="UniProtKB-KW"/>
</dbReference>
<dbReference type="InterPro" id="IPR050326">
    <property type="entry name" value="NAD_dep_DNA_ligaseB"/>
</dbReference>
<evidence type="ECO:0000259" key="7">
    <source>
        <dbReference type="PROSITE" id="PS50160"/>
    </source>
</evidence>
<comment type="catalytic activity">
    <reaction evidence="6">
        <text>ATP + (deoxyribonucleotide)n-3'-hydroxyl + 5'-phospho-(deoxyribonucleotide)m = (deoxyribonucleotide)n+m + AMP + diphosphate.</text>
        <dbReference type="EC" id="6.5.1.1"/>
    </reaction>
</comment>
<dbReference type="GO" id="GO:0005524">
    <property type="term" value="F:ATP binding"/>
    <property type="evidence" value="ECO:0007669"/>
    <property type="project" value="InterPro"/>
</dbReference>
<accession>A0A1H9MZS4</accession>
<dbReference type="RefSeq" id="WP_092498635.1">
    <property type="nucleotide sequence ID" value="NZ_FOFG01000014.1"/>
</dbReference>
<dbReference type="AlphaFoldDB" id="A0A1H9MZS4"/>
<dbReference type="GO" id="GO:0003910">
    <property type="term" value="F:DNA ligase (ATP) activity"/>
    <property type="evidence" value="ECO:0007669"/>
    <property type="project" value="UniProtKB-EC"/>
</dbReference>
<evidence type="ECO:0000256" key="2">
    <source>
        <dbReference type="ARBA" id="ARBA00022598"/>
    </source>
</evidence>
<dbReference type="GO" id="GO:0006260">
    <property type="term" value="P:DNA replication"/>
    <property type="evidence" value="ECO:0007669"/>
    <property type="project" value="UniProtKB-KW"/>
</dbReference>
<evidence type="ECO:0000256" key="3">
    <source>
        <dbReference type="ARBA" id="ARBA00022705"/>
    </source>
</evidence>
<reference evidence="8 9" key="1">
    <citation type="submission" date="2016-10" db="EMBL/GenBank/DDBJ databases">
        <authorList>
            <person name="de Groot N.N."/>
        </authorList>
    </citation>
    <scope>NUCLEOTIDE SEQUENCE [LARGE SCALE GENOMIC DNA]</scope>
    <source>
        <strain evidence="8 9">A52C2</strain>
    </source>
</reference>
<evidence type="ECO:0000256" key="5">
    <source>
        <dbReference type="ARBA" id="ARBA00023204"/>
    </source>
</evidence>
<dbReference type="CDD" id="cd08041">
    <property type="entry name" value="OBF_kDNA_ligase_like"/>
    <property type="match status" value="1"/>
</dbReference>
<dbReference type="PROSITE" id="PS50160">
    <property type="entry name" value="DNA_LIGASE_A3"/>
    <property type="match status" value="1"/>
</dbReference>
<dbReference type="SUPFAM" id="SSF56091">
    <property type="entry name" value="DNA ligase/mRNA capping enzyme, catalytic domain"/>
    <property type="match status" value="1"/>
</dbReference>
<evidence type="ECO:0000313" key="8">
    <source>
        <dbReference type="EMBL" id="SER29230.1"/>
    </source>
</evidence>
<dbReference type="Gene3D" id="3.30.470.30">
    <property type="entry name" value="DNA ligase/mRNA capping enzyme"/>
    <property type="match status" value="1"/>
</dbReference>
<dbReference type="PANTHER" id="PTHR47810">
    <property type="entry name" value="DNA LIGASE"/>
    <property type="match status" value="1"/>
</dbReference>
<dbReference type="InterPro" id="IPR012310">
    <property type="entry name" value="DNA_ligase_ATP-dep_cent"/>
</dbReference>
<dbReference type="EMBL" id="FOFG01000014">
    <property type="protein sequence ID" value="SER29230.1"/>
    <property type="molecule type" value="Genomic_DNA"/>
</dbReference>
<gene>
    <name evidence="8" type="ORF">SAMN05216548_114123</name>
</gene>
<sequence length="449" mass="50254">MNSYDALAVLNQIADTNSRTEKEEILERVIGDPMMKQVVKYAYDPFVTFGLTPPKVETEGTLQFDADNRVVWGLLDALKDRAITGGSAQQHVLDTLLGLAPDAAELLWRILSKDLRCGITAKTVNKVLPGTIPTFDVMLAHKFEEKRIKAWPVAVEPKYDGVRNIALARDGAAQFFSRTGKPFPAVEHLGPHVVAMLDNARAALGTIEDEEKRALYREWLGGDEARLALDSEVVSGSFNKTVGDVRRKSESATDAELMVFEALPYEAFLNNDLNEIPINYAARRAFLDWVVKQAPKGAPIRTSNRYFANSHSEIMQFYENFQAAGLEGAMVKPLAGAYHKKRSHQWLKIKGEETEDLRIVGAFEGSGKYEGQLGGIIVDREGVQVRVGGGFSDQQRIEFWDAYNRGVENELIGRLIEVEYHEVTPDGSLRHPRFVRFRDDKDDRLKEAA</sequence>
<dbReference type="STRING" id="1855383.SAMN05216548_114123"/>
<dbReference type="Gene3D" id="2.40.50.140">
    <property type="entry name" value="Nucleic acid-binding proteins"/>
    <property type="match status" value="1"/>
</dbReference>
<evidence type="ECO:0000256" key="6">
    <source>
        <dbReference type="ARBA" id="ARBA00034003"/>
    </source>
</evidence>
<dbReference type="Pfam" id="PF14743">
    <property type="entry name" value="DNA_ligase_OB_2"/>
    <property type="match status" value="1"/>
</dbReference>
<dbReference type="Proteomes" id="UP000199647">
    <property type="component" value="Unassembled WGS sequence"/>
</dbReference>
<dbReference type="SUPFAM" id="SSF50249">
    <property type="entry name" value="Nucleic acid-binding proteins"/>
    <property type="match status" value="1"/>
</dbReference>
<dbReference type="PANTHER" id="PTHR47810:SF1">
    <property type="entry name" value="DNA LIGASE B"/>
    <property type="match status" value="1"/>
</dbReference>